<organism evidence="2 3">
    <name type="scientific">Actinomadura madurae</name>
    <dbReference type="NCBI Taxonomy" id="1993"/>
    <lineage>
        <taxon>Bacteria</taxon>
        <taxon>Bacillati</taxon>
        <taxon>Actinomycetota</taxon>
        <taxon>Actinomycetes</taxon>
        <taxon>Streptosporangiales</taxon>
        <taxon>Thermomonosporaceae</taxon>
        <taxon>Actinomadura</taxon>
    </lineage>
</organism>
<evidence type="ECO:0000313" key="3">
    <source>
        <dbReference type="Proteomes" id="UP000183413"/>
    </source>
</evidence>
<proteinExistence type="predicted"/>
<dbReference type="InParanoid" id="A0A1I5YLM4"/>
<dbReference type="Pfam" id="PF12836">
    <property type="entry name" value="HHH_3"/>
    <property type="match status" value="1"/>
</dbReference>
<feature type="transmembrane region" description="Helical" evidence="1">
    <location>
        <begin position="12"/>
        <end position="36"/>
    </location>
</feature>
<evidence type="ECO:0000256" key="1">
    <source>
        <dbReference type="SAM" id="Phobius"/>
    </source>
</evidence>
<keyword evidence="1" id="KW-0472">Membrane</keyword>
<accession>A0A1I5YLM4</accession>
<name>A0A1I5YLM4_9ACTN</name>
<evidence type="ECO:0000313" key="2">
    <source>
        <dbReference type="EMBL" id="SFQ45098.1"/>
    </source>
</evidence>
<feature type="transmembrane region" description="Helical" evidence="1">
    <location>
        <begin position="69"/>
        <end position="90"/>
    </location>
</feature>
<dbReference type="Proteomes" id="UP000183413">
    <property type="component" value="Unassembled WGS sequence"/>
</dbReference>
<keyword evidence="1" id="KW-1133">Transmembrane helix</keyword>
<dbReference type="InterPro" id="IPR010994">
    <property type="entry name" value="RuvA_2-like"/>
</dbReference>
<feature type="transmembrane region" description="Helical" evidence="1">
    <location>
        <begin position="43"/>
        <end position="63"/>
    </location>
</feature>
<dbReference type="SUPFAM" id="SSF47781">
    <property type="entry name" value="RuvA domain 2-like"/>
    <property type="match status" value="1"/>
</dbReference>
<reference evidence="2 3" key="1">
    <citation type="submission" date="2016-10" db="EMBL/GenBank/DDBJ databases">
        <authorList>
            <person name="de Groot N.N."/>
        </authorList>
    </citation>
    <scope>NUCLEOTIDE SEQUENCE [LARGE SCALE GENOMIC DNA]</scope>
    <source>
        <strain evidence="2 3">DSM 43067</strain>
    </source>
</reference>
<dbReference type="AlphaFoldDB" id="A0A1I5YLM4"/>
<keyword evidence="3" id="KW-1185">Reference proteome</keyword>
<sequence length="217" mass="23151">MTNGGKGRTVAGVAWALSPVITLGLGTPLTFGYAAVRMKSLPYILSTGVYFALWVTFFATFAAEEGVGFAVNFIAFLLLALGGTIHALLIRPRVFGGSGARRSAFERAQEDARQRRQLRAMAAETARSDSELAREMHIGRPDLPRTYDDGGLVDINNAPAPALAAILGLTAEQANIIVDVRSQTGGFVSPEEVAALTALPPELTPRFAEYGVFLPKQ</sequence>
<dbReference type="EMBL" id="FOVH01000034">
    <property type="protein sequence ID" value="SFQ45098.1"/>
    <property type="molecule type" value="Genomic_DNA"/>
</dbReference>
<keyword evidence="1" id="KW-0812">Transmembrane</keyword>
<dbReference type="STRING" id="1993.SAMN04489713_13438"/>
<dbReference type="RefSeq" id="WP_083598580.1">
    <property type="nucleotide sequence ID" value="NZ_FOVH01000034.1"/>
</dbReference>
<dbReference type="eggNOG" id="COG1555">
    <property type="taxonomic scope" value="Bacteria"/>
</dbReference>
<protein>
    <submittedName>
        <fullName evidence="2">Helix-hairpin-helix motif-containing protein</fullName>
    </submittedName>
</protein>
<gene>
    <name evidence="2" type="ORF">SAMN04489713_13438</name>
</gene>